<organism evidence="1 2">
    <name type="scientific">Ceriporiopsis subvermispora (strain B)</name>
    <name type="common">White-rot fungus</name>
    <name type="synonym">Gelatoporia subvermispora</name>
    <dbReference type="NCBI Taxonomy" id="914234"/>
    <lineage>
        <taxon>Eukaryota</taxon>
        <taxon>Fungi</taxon>
        <taxon>Dikarya</taxon>
        <taxon>Basidiomycota</taxon>
        <taxon>Agaricomycotina</taxon>
        <taxon>Agaricomycetes</taxon>
        <taxon>Polyporales</taxon>
        <taxon>Gelatoporiaceae</taxon>
        <taxon>Gelatoporia</taxon>
    </lineage>
</organism>
<proteinExistence type="predicted"/>
<dbReference type="Proteomes" id="UP000016930">
    <property type="component" value="Unassembled WGS sequence"/>
</dbReference>
<sequence>MSQLAGVWIYMDFDISGRQHLVLDRHVSFQIGTPASGFSLARLHLSVVLGFCIHQRARRTPYLRFAVPVAQAETRGVIAKPQDGSIPQRSS</sequence>
<accession>M2QX07</accession>
<gene>
    <name evidence="1" type="ORF">CERSUDRAFT_101349</name>
</gene>
<dbReference type="EMBL" id="KB446122">
    <property type="protein sequence ID" value="EMD30462.1"/>
    <property type="molecule type" value="Genomic_DNA"/>
</dbReference>
<keyword evidence="2" id="KW-1185">Reference proteome</keyword>
<name>M2QX07_CERS8</name>
<evidence type="ECO:0000313" key="2">
    <source>
        <dbReference type="Proteomes" id="UP000016930"/>
    </source>
</evidence>
<protein>
    <submittedName>
        <fullName evidence="1">Uncharacterized protein</fullName>
    </submittedName>
</protein>
<evidence type="ECO:0000313" key="1">
    <source>
        <dbReference type="EMBL" id="EMD30462.1"/>
    </source>
</evidence>
<dbReference type="HOGENOM" id="CLU_2426804_0_0_1"/>
<reference evidence="1 2" key="1">
    <citation type="journal article" date="2012" name="Proc. Natl. Acad. Sci. U.S.A.">
        <title>Comparative genomics of Ceriporiopsis subvermispora and Phanerochaete chrysosporium provide insight into selective ligninolysis.</title>
        <authorList>
            <person name="Fernandez-Fueyo E."/>
            <person name="Ruiz-Duenas F.J."/>
            <person name="Ferreira P."/>
            <person name="Floudas D."/>
            <person name="Hibbett D.S."/>
            <person name="Canessa P."/>
            <person name="Larrondo L.F."/>
            <person name="James T.Y."/>
            <person name="Seelenfreund D."/>
            <person name="Lobos S."/>
            <person name="Polanco R."/>
            <person name="Tello M."/>
            <person name="Honda Y."/>
            <person name="Watanabe T."/>
            <person name="Watanabe T."/>
            <person name="Ryu J.S."/>
            <person name="Kubicek C.P."/>
            <person name="Schmoll M."/>
            <person name="Gaskell J."/>
            <person name="Hammel K.E."/>
            <person name="St John F.J."/>
            <person name="Vanden Wymelenberg A."/>
            <person name="Sabat G."/>
            <person name="Splinter BonDurant S."/>
            <person name="Syed K."/>
            <person name="Yadav J.S."/>
            <person name="Doddapaneni H."/>
            <person name="Subramanian V."/>
            <person name="Lavin J.L."/>
            <person name="Oguiza J.A."/>
            <person name="Perez G."/>
            <person name="Pisabarro A.G."/>
            <person name="Ramirez L."/>
            <person name="Santoyo F."/>
            <person name="Master E."/>
            <person name="Coutinho P.M."/>
            <person name="Henrissat B."/>
            <person name="Lombard V."/>
            <person name="Magnuson J.K."/>
            <person name="Kuees U."/>
            <person name="Hori C."/>
            <person name="Igarashi K."/>
            <person name="Samejima M."/>
            <person name="Held B.W."/>
            <person name="Barry K.W."/>
            <person name="LaButti K.M."/>
            <person name="Lapidus A."/>
            <person name="Lindquist E.A."/>
            <person name="Lucas S.M."/>
            <person name="Riley R."/>
            <person name="Salamov A.A."/>
            <person name="Hoffmeister D."/>
            <person name="Schwenk D."/>
            <person name="Hadar Y."/>
            <person name="Yarden O."/>
            <person name="de Vries R.P."/>
            <person name="Wiebenga A."/>
            <person name="Stenlid J."/>
            <person name="Eastwood D."/>
            <person name="Grigoriev I.V."/>
            <person name="Berka R.M."/>
            <person name="Blanchette R.A."/>
            <person name="Kersten P."/>
            <person name="Martinez A.T."/>
            <person name="Vicuna R."/>
            <person name="Cullen D."/>
        </authorList>
    </citation>
    <scope>NUCLEOTIDE SEQUENCE [LARGE SCALE GENOMIC DNA]</scope>
    <source>
        <strain evidence="1 2">B</strain>
    </source>
</reference>
<dbReference type="AlphaFoldDB" id="M2QX07"/>